<dbReference type="EMBL" id="CP000742">
    <property type="protein sequence ID" value="ABR55340.1"/>
    <property type="molecule type" value="Genomic_DNA"/>
</dbReference>
<dbReference type="PANTHER" id="PTHR47861">
    <property type="entry name" value="FKBP-TYPE PEPTIDYL-PROLYL CIS-TRANS ISOMERASE SLYD"/>
    <property type="match status" value="1"/>
</dbReference>
<dbReference type="InterPro" id="IPR046357">
    <property type="entry name" value="PPIase_dom_sf"/>
</dbReference>
<evidence type="ECO:0000256" key="3">
    <source>
        <dbReference type="ARBA" id="ARBA00013194"/>
    </source>
</evidence>
<proteinExistence type="inferred from homology"/>
<dbReference type="Gene3D" id="3.10.50.40">
    <property type="match status" value="1"/>
</dbReference>
<evidence type="ECO:0000259" key="7">
    <source>
        <dbReference type="PROSITE" id="PS50059"/>
    </source>
</evidence>
<dbReference type="InterPro" id="IPR054016">
    <property type="entry name" value="FKBP26_IF"/>
</dbReference>
<dbReference type="GO" id="GO:0003755">
    <property type="term" value="F:peptidyl-prolyl cis-trans isomerase activity"/>
    <property type="evidence" value="ECO:0007669"/>
    <property type="project" value="UniProtKB-KW"/>
</dbReference>
<dbReference type="STRING" id="406327.Mevan_1446"/>
<protein>
    <recommendedName>
        <fullName evidence="3 6">peptidylprolyl isomerase</fullName>
        <ecNumber evidence="3 6">5.2.1.8</ecNumber>
    </recommendedName>
</protein>
<evidence type="ECO:0000256" key="2">
    <source>
        <dbReference type="ARBA" id="ARBA00006577"/>
    </source>
</evidence>
<dbReference type="Proteomes" id="UP000001107">
    <property type="component" value="Chromosome"/>
</dbReference>
<dbReference type="PROSITE" id="PS50059">
    <property type="entry name" value="FKBP_PPIASE"/>
    <property type="match status" value="1"/>
</dbReference>
<dbReference type="Pfam" id="PF18046">
    <property type="entry name" value="FKBP26_C"/>
    <property type="match status" value="1"/>
</dbReference>
<evidence type="ECO:0000256" key="4">
    <source>
        <dbReference type="ARBA" id="ARBA00023110"/>
    </source>
</evidence>
<evidence type="ECO:0000256" key="5">
    <source>
        <dbReference type="ARBA" id="ARBA00023235"/>
    </source>
</evidence>
<dbReference type="Gene3D" id="3.30.70.2210">
    <property type="match status" value="1"/>
</dbReference>
<dbReference type="InterPro" id="IPR040825">
    <property type="entry name" value="FKBP26_C"/>
</dbReference>
<evidence type="ECO:0000313" key="8">
    <source>
        <dbReference type="EMBL" id="ABR55340.1"/>
    </source>
</evidence>
<sequence>MTRFIYSFIYTCCDNLCDFGIETIFGETMESGKLVKISYDGYVEGKLFDTTNEELAKEEGILNPNMVYGFVTVSVGEKMLIPGLDKAITEMNVGEEKELELSPEEAFGKRDASKVKIVPMNDFKKHNVRPIPGMPVNIDNKIGKIVSANGGRILVDFNHELAGKTLNYKLKLEEVVEAPTDVALEVVKLFVPRVSEENLKITLESENVIIDLPENTAFMQNLQMIKMGIANELIKRLDAKKVSFIDNFVKKTQ</sequence>
<evidence type="ECO:0000256" key="1">
    <source>
        <dbReference type="ARBA" id="ARBA00000971"/>
    </source>
</evidence>
<dbReference type="eggNOG" id="arCOG00980">
    <property type="taxonomic scope" value="Archaea"/>
</dbReference>
<dbReference type="PANTHER" id="PTHR47861:SF2">
    <property type="entry name" value="LONG-TYPE PEPTIDYL-PROLYL CIS-TRANS ISOMERASE"/>
    <property type="match status" value="1"/>
</dbReference>
<reference evidence="8" key="1">
    <citation type="submission" date="2007-06" db="EMBL/GenBank/DDBJ databases">
        <title>Complete sequence of Methanococcus vannielii SB.</title>
        <authorList>
            <consortium name="US DOE Joint Genome Institute"/>
            <person name="Copeland A."/>
            <person name="Lucas S."/>
            <person name="Lapidus A."/>
            <person name="Barry K."/>
            <person name="Glavina del Rio T."/>
            <person name="Dalin E."/>
            <person name="Tice H."/>
            <person name="Pitluck S."/>
            <person name="Chain P."/>
            <person name="Malfatti S."/>
            <person name="Shin M."/>
            <person name="Vergez L."/>
            <person name="Schmutz J."/>
            <person name="Larimer F."/>
            <person name="Land M."/>
            <person name="Hauser L."/>
            <person name="Kyrpides N."/>
            <person name="Anderson I."/>
            <person name="Sieprawska-Lupa M."/>
            <person name="Whitman W.B."/>
            <person name="Richardson P."/>
        </authorList>
    </citation>
    <scope>NUCLEOTIDE SEQUENCE [LARGE SCALE GENOMIC DNA]</scope>
    <source>
        <strain evidence="8">SB</strain>
    </source>
</reference>
<dbReference type="AlphaFoldDB" id="A6US68"/>
<dbReference type="InterPro" id="IPR048261">
    <property type="entry name" value="SlpA/SlyD-like_ins_sf"/>
</dbReference>
<keyword evidence="5 6" id="KW-0413">Isomerase</keyword>
<dbReference type="SUPFAM" id="SSF54534">
    <property type="entry name" value="FKBP-like"/>
    <property type="match status" value="1"/>
</dbReference>
<keyword evidence="9" id="KW-1185">Reference proteome</keyword>
<evidence type="ECO:0000313" key="9">
    <source>
        <dbReference type="Proteomes" id="UP000001107"/>
    </source>
</evidence>
<dbReference type="KEGG" id="mvn:Mevan_1446"/>
<dbReference type="Gene3D" id="2.40.10.330">
    <property type="match status" value="1"/>
</dbReference>
<dbReference type="Pfam" id="PF22199">
    <property type="entry name" value="FKBP26_IF"/>
    <property type="match status" value="1"/>
</dbReference>
<dbReference type="EC" id="5.2.1.8" evidence="3 6"/>
<feature type="domain" description="PPIase FKBP-type" evidence="7">
    <location>
        <begin position="32"/>
        <end position="121"/>
    </location>
</feature>
<dbReference type="HOGENOM" id="CLU_073526_0_0_2"/>
<keyword evidence="4 6" id="KW-0697">Rotamase</keyword>
<accession>A6US68</accession>
<comment type="catalytic activity">
    <reaction evidence="1 6">
        <text>[protein]-peptidylproline (omega=180) = [protein]-peptidylproline (omega=0)</text>
        <dbReference type="Rhea" id="RHEA:16237"/>
        <dbReference type="Rhea" id="RHEA-COMP:10747"/>
        <dbReference type="Rhea" id="RHEA-COMP:10748"/>
        <dbReference type="ChEBI" id="CHEBI:83833"/>
        <dbReference type="ChEBI" id="CHEBI:83834"/>
        <dbReference type="EC" id="5.2.1.8"/>
    </reaction>
</comment>
<evidence type="ECO:0000256" key="6">
    <source>
        <dbReference type="PROSITE-ProRule" id="PRU00277"/>
    </source>
</evidence>
<name>A6US68_METVS</name>
<organism evidence="8 9">
    <name type="scientific">Methanococcus vannielii (strain ATCC 35089 / DSM 1224 / JCM 13029 / OCM 148 / SB)</name>
    <dbReference type="NCBI Taxonomy" id="406327"/>
    <lineage>
        <taxon>Archaea</taxon>
        <taxon>Methanobacteriati</taxon>
        <taxon>Methanobacteriota</taxon>
        <taxon>Methanomada group</taxon>
        <taxon>Methanococci</taxon>
        <taxon>Methanococcales</taxon>
        <taxon>Methanococcaceae</taxon>
        <taxon>Methanococcus</taxon>
    </lineage>
</organism>
<gene>
    <name evidence="8" type="ordered locus">Mevan_1446</name>
</gene>
<dbReference type="InterPro" id="IPR001179">
    <property type="entry name" value="PPIase_FKBP_dom"/>
</dbReference>
<comment type="similarity">
    <text evidence="2">Belongs to the FKBP-type PPIase family.</text>
</comment>